<evidence type="ECO:0000313" key="5">
    <source>
        <dbReference type="EMBL" id="MBJ6360964.1"/>
    </source>
</evidence>
<name>A0A934J3I3_9BACL</name>
<dbReference type="AlphaFoldDB" id="A0A934J3I3"/>
<evidence type="ECO:0000256" key="3">
    <source>
        <dbReference type="ARBA" id="ARBA00022884"/>
    </source>
</evidence>
<comment type="caution">
    <text evidence="5">The sequence shown here is derived from an EMBL/GenBank/DDBJ whole genome shotgun (WGS) entry which is preliminary data.</text>
</comment>
<dbReference type="SUPFAM" id="SSF117130">
    <property type="entry name" value="CsrA-like"/>
    <property type="match status" value="1"/>
</dbReference>
<dbReference type="PANTHER" id="PTHR34984:SF1">
    <property type="entry name" value="CARBON STORAGE REGULATOR"/>
    <property type="match status" value="1"/>
</dbReference>
<dbReference type="RefSeq" id="WP_199018524.1">
    <property type="nucleotide sequence ID" value="NZ_JAELUP010000016.1"/>
</dbReference>
<keyword evidence="4" id="KW-0678">Repressor</keyword>
<evidence type="ECO:0000313" key="6">
    <source>
        <dbReference type="Proteomes" id="UP000640274"/>
    </source>
</evidence>
<dbReference type="Gene3D" id="2.60.40.4380">
    <property type="entry name" value="Translational regulator CsrA"/>
    <property type="match status" value="1"/>
</dbReference>
<comment type="subunit">
    <text evidence="4">Homodimer; the beta-strands of each monomer intercalate to form a hydrophobic core, while the alpha-helices form wings that extend away from the core.</text>
</comment>
<keyword evidence="1 4" id="KW-0963">Cytoplasm</keyword>
<protein>
    <recommendedName>
        <fullName evidence="4">Translational regulator CsrA</fullName>
    </recommendedName>
</protein>
<dbReference type="HAMAP" id="MF_00167">
    <property type="entry name" value="CsrA"/>
    <property type="match status" value="1"/>
</dbReference>
<dbReference type="GO" id="GO:0005829">
    <property type="term" value="C:cytosol"/>
    <property type="evidence" value="ECO:0007669"/>
    <property type="project" value="TreeGrafter"/>
</dbReference>
<dbReference type="GO" id="GO:0044781">
    <property type="term" value="P:bacterial-type flagellum organization"/>
    <property type="evidence" value="ECO:0007669"/>
    <property type="project" value="UniProtKB-KW"/>
</dbReference>
<sequence length="81" mass="8712">MLVVGRKPGEYIQIGDYISVQVVKSSQGQLRLAISAPADVHVIRGELYEKFMGVDGGEQSDIAEPRHHAPLGTCHNLGAIS</sequence>
<dbReference type="GO" id="GO:0006109">
    <property type="term" value="P:regulation of carbohydrate metabolic process"/>
    <property type="evidence" value="ECO:0007669"/>
    <property type="project" value="InterPro"/>
</dbReference>
<dbReference type="Proteomes" id="UP000640274">
    <property type="component" value="Unassembled WGS sequence"/>
</dbReference>
<dbReference type="InterPro" id="IPR036107">
    <property type="entry name" value="CsrA_sf"/>
</dbReference>
<dbReference type="GO" id="GO:0048027">
    <property type="term" value="F:mRNA 5'-UTR binding"/>
    <property type="evidence" value="ECO:0007669"/>
    <property type="project" value="UniProtKB-UniRule"/>
</dbReference>
<dbReference type="GO" id="GO:0006402">
    <property type="term" value="P:mRNA catabolic process"/>
    <property type="evidence" value="ECO:0007669"/>
    <property type="project" value="InterPro"/>
</dbReference>
<gene>
    <name evidence="4" type="primary">csrA</name>
    <name evidence="5" type="ORF">JFN88_06475</name>
</gene>
<dbReference type="EMBL" id="JAELUP010000016">
    <property type="protein sequence ID" value="MBJ6360964.1"/>
    <property type="molecule type" value="Genomic_DNA"/>
</dbReference>
<dbReference type="PANTHER" id="PTHR34984">
    <property type="entry name" value="CARBON STORAGE REGULATOR"/>
    <property type="match status" value="1"/>
</dbReference>
<proteinExistence type="inferred from homology"/>
<evidence type="ECO:0000256" key="1">
    <source>
        <dbReference type="ARBA" id="ARBA00022490"/>
    </source>
</evidence>
<comment type="similarity">
    <text evidence="4">Belongs to the CsrA/RsmA family.</text>
</comment>
<reference evidence="5" key="1">
    <citation type="submission" date="2020-12" db="EMBL/GenBank/DDBJ databases">
        <authorList>
            <person name="Huq M.A."/>
        </authorList>
    </citation>
    <scope>NUCLEOTIDE SEQUENCE</scope>
    <source>
        <strain evidence="5">MAHUQ-46</strain>
    </source>
</reference>
<keyword evidence="2 4" id="KW-0810">Translation regulation</keyword>
<dbReference type="GO" id="GO:1902208">
    <property type="term" value="P:regulation of bacterial-type flagellum assembly"/>
    <property type="evidence" value="ECO:0007669"/>
    <property type="project" value="UniProtKB-UniRule"/>
</dbReference>
<accession>A0A934J3I3</accession>
<evidence type="ECO:0000256" key="2">
    <source>
        <dbReference type="ARBA" id="ARBA00022845"/>
    </source>
</evidence>
<dbReference type="InterPro" id="IPR003751">
    <property type="entry name" value="CsrA"/>
</dbReference>
<keyword evidence="3 4" id="KW-0694">RNA-binding</keyword>
<keyword evidence="4" id="KW-1005">Bacterial flagellum biogenesis</keyword>
<dbReference type="Pfam" id="PF02599">
    <property type="entry name" value="CsrA"/>
    <property type="match status" value="1"/>
</dbReference>
<comment type="subcellular location">
    <subcellularLocation>
        <location evidence="4">Cytoplasm</location>
    </subcellularLocation>
</comment>
<dbReference type="GO" id="GO:0045947">
    <property type="term" value="P:negative regulation of translational initiation"/>
    <property type="evidence" value="ECO:0007669"/>
    <property type="project" value="UniProtKB-UniRule"/>
</dbReference>
<keyword evidence="6" id="KW-1185">Reference proteome</keyword>
<organism evidence="5 6">
    <name type="scientific">Paenibacillus roseus</name>
    <dbReference type="NCBI Taxonomy" id="2798579"/>
    <lineage>
        <taxon>Bacteria</taxon>
        <taxon>Bacillati</taxon>
        <taxon>Bacillota</taxon>
        <taxon>Bacilli</taxon>
        <taxon>Bacillales</taxon>
        <taxon>Paenibacillaceae</taxon>
        <taxon>Paenibacillus</taxon>
    </lineage>
</organism>
<comment type="function">
    <text evidence="4">A translational regulator that binds mRNA to regulate translation initiation and/or mRNA stability. Usually binds in the 5'-UTR at or near the Shine-Dalgarno sequence preventing ribosome-binding, thus repressing translation. Its main target seems to be the major flagellin gene, while its function is anatagonized by FliW.</text>
</comment>
<evidence type="ECO:0000256" key="4">
    <source>
        <dbReference type="HAMAP-Rule" id="MF_00167"/>
    </source>
</evidence>